<evidence type="ECO:0000313" key="2">
    <source>
        <dbReference type="Proteomes" id="UP000557204"/>
    </source>
</evidence>
<proteinExistence type="predicted"/>
<dbReference type="Proteomes" id="UP000557204">
    <property type="component" value="Unassembled WGS sequence"/>
</dbReference>
<organism evidence="1 2">
    <name type="scientific">Isoptericola sediminis</name>
    <dbReference type="NCBI Taxonomy" id="2733572"/>
    <lineage>
        <taxon>Bacteria</taxon>
        <taxon>Bacillati</taxon>
        <taxon>Actinomycetota</taxon>
        <taxon>Actinomycetes</taxon>
        <taxon>Micrococcales</taxon>
        <taxon>Promicromonosporaceae</taxon>
        <taxon>Isoptericola</taxon>
    </lineage>
</organism>
<dbReference type="AlphaFoldDB" id="A0A849JYU1"/>
<dbReference type="RefSeq" id="WP_171247994.1">
    <property type="nucleotide sequence ID" value="NZ_JABFAJ010000024.1"/>
</dbReference>
<gene>
    <name evidence="1" type="ORF">HLI28_13005</name>
</gene>
<dbReference type="EMBL" id="JABFAJ010000024">
    <property type="protein sequence ID" value="NNU28456.1"/>
    <property type="molecule type" value="Genomic_DNA"/>
</dbReference>
<protein>
    <submittedName>
        <fullName evidence="1">Uncharacterized protein</fullName>
    </submittedName>
</protein>
<name>A0A849JYU1_9MICO</name>
<evidence type="ECO:0000313" key="1">
    <source>
        <dbReference type="EMBL" id="NNU28456.1"/>
    </source>
</evidence>
<sequence length="45" mass="5265">MAERLVAEIRAGWTPPLRFRMSYRLDEAALASLRDREPEAFPMDE</sequence>
<reference evidence="1 2" key="1">
    <citation type="submission" date="2020-05" db="EMBL/GenBank/DDBJ databases">
        <title>Genome sequence of Isoptericola sp. JC619 isolated from Chilika lagoon, India.</title>
        <authorList>
            <person name="Kumar D."/>
            <person name="Appam K."/>
            <person name="Gandham S."/>
            <person name="Uppada J."/>
            <person name="Sasikala C."/>
            <person name="Venkata Ramana C."/>
        </authorList>
    </citation>
    <scope>NUCLEOTIDE SEQUENCE [LARGE SCALE GENOMIC DNA]</scope>
    <source>
        <strain evidence="1 2">JC619</strain>
    </source>
</reference>
<accession>A0A849JYU1</accession>
<keyword evidence="2" id="KW-1185">Reference proteome</keyword>
<comment type="caution">
    <text evidence="1">The sequence shown here is derived from an EMBL/GenBank/DDBJ whole genome shotgun (WGS) entry which is preliminary data.</text>
</comment>